<dbReference type="Proteomes" id="UP000219901">
    <property type="component" value="Unassembled WGS sequence"/>
</dbReference>
<dbReference type="EMBL" id="PRLF01000002">
    <property type="protein sequence ID" value="RAW66809.1"/>
    <property type="molecule type" value="Genomic_DNA"/>
</dbReference>
<evidence type="ECO:0000313" key="3">
    <source>
        <dbReference type="EMBL" id="PDX72417.1"/>
    </source>
</evidence>
<evidence type="ECO:0000313" key="10">
    <source>
        <dbReference type="Proteomes" id="UP000250550"/>
    </source>
</evidence>
<dbReference type="EMBL" id="NMTW01000037">
    <property type="protein sequence ID" value="PDX75365.1"/>
    <property type="molecule type" value="Genomic_DNA"/>
</dbReference>
<gene>
    <name evidence="5" type="ORF">C4N21_03020</name>
    <name evidence="3" type="ORF">CGS55_07875</name>
    <name evidence="4" type="ORF">CGS56_08880</name>
    <name evidence="7" type="ORF">DWZ04_04260</name>
    <name evidence="6" type="ORF">DWZ25_08900</name>
    <name evidence="2" type="ORF">GKE10_11820</name>
</gene>
<dbReference type="EMBL" id="QVEW01000003">
    <property type="protein sequence ID" value="RGC00521.1"/>
    <property type="molecule type" value="Genomic_DNA"/>
</dbReference>
<evidence type="ECO:0000313" key="13">
    <source>
        <dbReference type="Proteomes" id="UP000462091"/>
    </source>
</evidence>
<dbReference type="Proteomes" id="UP000260783">
    <property type="component" value="Unassembled WGS sequence"/>
</dbReference>
<protein>
    <submittedName>
        <fullName evidence="3">Uncharacterized protein</fullName>
    </submittedName>
</protein>
<dbReference type="RefSeq" id="WP_015537466.1">
    <property type="nucleotide sequence ID" value="NZ_CP030777.1"/>
</dbReference>
<reference evidence="2 13" key="5">
    <citation type="journal article" date="2019" name="Nat. Med.">
        <title>A library of human gut bacterial isolates paired with longitudinal multiomics data enables mechanistic microbiome research.</title>
        <authorList>
            <person name="Poyet M."/>
            <person name="Groussin M."/>
            <person name="Gibbons S.M."/>
            <person name="Avila-Pacheco J."/>
            <person name="Jiang X."/>
            <person name="Kearney S.M."/>
            <person name="Perrotta A.R."/>
            <person name="Berdy B."/>
            <person name="Zhao S."/>
            <person name="Lieberman T.D."/>
            <person name="Swanson P.K."/>
            <person name="Smith M."/>
            <person name="Roesemann S."/>
            <person name="Alexander J.E."/>
            <person name="Rich S.A."/>
            <person name="Livny J."/>
            <person name="Vlamakis H."/>
            <person name="Clish C."/>
            <person name="Bullock K."/>
            <person name="Deik A."/>
            <person name="Scott J."/>
            <person name="Pierce K.A."/>
            <person name="Xavier R.J."/>
            <person name="Alm E.J."/>
        </authorList>
    </citation>
    <scope>NUCLEOTIDE SEQUENCE [LARGE SCALE GENOMIC DNA]</scope>
    <source>
        <strain evidence="2 13">BIOML-B1</strain>
    </source>
</reference>
<dbReference type="Proteomes" id="UP000250550">
    <property type="component" value="Unassembled WGS sequence"/>
</dbReference>
<evidence type="ECO:0000256" key="1">
    <source>
        <dbReference type="SAM" id="Coils"/>
    </source>
</evidence>
<reference evidence="3" key="2">
    <citation type="submission" date="2017-07" db="EMBL/GenBank/DDBJ databases">
        <authorList>
            <person name="Sun Z.S."/>
            <person name="Albrecht U."/>
            <person name="Echele G."/>
            <person name="Lee C.C."/>
        </authorList>
    </citation>
    <scope>NUCLEOTIDE SEQUENCE</scope>
    <source>
        <strain evidence="3">CNCM I 4546</strain>
        <strain evidence="4">CNCM I 4573</strain>
    </source>
</reference>
<evidence type="ECO:0000313" key="12">
    <source>
        <dbReference type="Proteomes" id="UP000260783"/>
    </source>
</evidence>
<dbReference type="EMBL" id="NMTV01000047">
    <property type="protein sequence ID" value="PDX72417.1"/>
    <property type="molecule type" value="Genomic_DNA"/>
</dbReference>
<dbReference type="Proteomes" id="UP000462091">
    <property type="component" value="Unassembled WGS sequence"/>
</dbReference>
<keyword evidence="1" id="KW-0175">Coiled coil</keyword>
<name>A0A2A7A003_9FIRM</name>
<evidence type="ECO:0000313" key="2">
    <source>
        <dbReference type="EMBL" id="MSC52570.1"/>
    </source>
</evidence>
<feature type="coiled-coil region" evidence="1">
    <location>
        <begin position="235"/>
        <end position="269"/>
    </location>
</feature>
<comment type="caution">
    <text evidence="3">The sequence shown here is derived from an EMBL/GenBank/DDBJ whole genome shotgun (WGS) entry which is preliminary data.</text>
</comment>
<evidence type="ECO:0000313" key="7">
    <source>
        <dbReference type="EMBL" id="RGC00521.1"/>
    </source>
</evidence>
<dbReference type="EMBL" id="QVES01000008">
    <property type="protein sequence ID" value="RGB85607.1"/>
    <property type="molecule type" value="Genomic_DNA"/>
</dbReference>
<evidence type="ECO:0000313" key="4">
    <source>
        <dbReference type="EMBL" id="PDX75365.1"/>
    </source>
</evidence>
<evidence type="ECO:0000313" key="6">
    <source>
        <dbReference type="EMBL" id="RGB85607.1"/>
    </source>
</evidence>
<sequence>MENILFSNTPAEELNKLVRTKIAEHLFLICHYEPCVNVFSEDAKFVAGCLNLYKAVIDSSCIIRKLTKKGWLKNNEYPCEASEDLRACVDTIKVLRTAWAHNQSEETNDIEKQKYDQWVQRHLRKEKPTTTEDYAVLLKSLEELGGETYEMLCKCIESLEKNPQRMYLIQSWENATFEWYTSSANQAIFLNQLYAWCAADPKFEGRSKTTLKRDAASMIEEYYTKGEKIKRLEGLLECIGRAPKLEDKIAELREEKALAERKAKKYSNSASPWCFQDLLFKELEQKLRKTLDEKKCSMLPEDLLQYQVEAIAKGENSSS</sequence>
<evidence type="ECO:0000313" key="8">
    <source>
        <dbReference type="Proteomes" id="UP000219901"/>
    </source>
</evidence>
<dbReference type="EMBL" id="WKQM01000028">
    <property type="protein sequence ID" value="MSC52570.1"/>
    <property type="molecule type" value="Genomic_DNA"/>
</dbReference>
<accession>A0A2A7A003</accession>
<proteinExistence type="predicted"/>
<dbReference type="Proteomes" id="UP000260782">
    <property type="component" value="Unassembled WGS sequence"/>
</dbReference>
<organism evidence="3 8">
    <name type="scientific">Faecalibacterium prausnitzii</name>
    <dbReference type="NCBI Taxonomy" id="853"/>
    <lineage>
        <taxon>Bacteria</taxon>
        <taxon>Bacillati</taxon>
        <taxon>Bacillota</taxon>
        <taxon>Clostridia</taxon>
        <taxon>Eubacteriales</taxon>
        <taxon>Oscillospiraceae</taxon>
        <taxon>Faecalibacterium</taxon>
    </lineage>
</organism>
<evidence type="ECO:0000313" key="9">
    <source>
        <dbReference type="Proteomes" id="UP000220157"/>
    </source>
</evidence>
<reference evidence="11 12" key="4">
    <citation type="submission" date="2018-08" db="EMBL/GenBank/DDBJ databases">
        <title>A genome reference for cultivated species of the human gut microbiota.</title>
        <authorList>
            <person name="Zou Y."/>
            <person name="Xue W."/>
            <person name="Luo G."/>
        </authorList>
    </citation>
    <scope>NUCLEOTIDE SEQUENCE [LARGE SCALE GENOMIC DNA]</scope>
    <source>
        <strain evidence="7 12">AF29-11BH</strain>
        <strain evidence="6 11">AF31-14AC</strain>
    </source>
</reference>
<dbReference type="AlphaFoldDB" id="A0A2A7A003"/>
<reference evidence="8 9" key="1">
    <citation type="journal article" date="2017" name="Front. Microbiol.">
        <title>New Insights into the Diversity of the Genus Faecalibacterium.</title>
        <authorList>
            <person name="Benevides L."/>
            <person name="Burman S."/>
            <person name="Martin R."/>
            <person name="Robert V."/>
            <person name="Thomas M."/>
            <person name="Miquel S."/>
            <person name="Chain F."/>
            <person name="Sokol H."/>
            <person name="Bermudez-Humaran L.G."/>
            <person name="Morrison M."/>
            <person name="Langella P."/>
            <person name="Azevedo V.A."/>
            <person name="Chatel J.M."/>
            <person name="Soares S."/>
        </authorList>
    </citation>
    <scope>NUCLEOTIDE SEQUENCE [LARGE SCALE GENOMIC DNA]</scope>
    <source>
        <strain evidence="3 8">CNCM I 4546</strain>
        <strain evidence="4 9">CNCM I 4573</strain>
    </source>
</reference>
<evidence type="ECO:0000313" key="5">
    <source>
        <dbReference type="EMBL" id="RAW66809.1"/>
    </source>
</evidence>
<dbReference type="Proteomes" id="UP000220157">
    <property type="component" value="Unassembled WGS sequence"/>
</dbReference>
<reference evidence="5 10" key="3">
    <citation type="submission" date="2018-02" db="EMBL/GenBank/DDBJ databases">
        <title>Complete genome sequencing of Faecalibacterium prausnitzii strains isolated from the human gut.</title>
        <authorList>
            <person name="Fitzgerald B.C."/>
            <person name="Shkoporov A.N."/>
            <person name="Ross P.R."/>
            <person name="Hill C."/>
        </authorList>
    </citation>
    <scope>NUCLEOTIDE SEQUENCE [LARGE SCALE GENOMIC DNA]</scope>
    <source>
        <strain evidence="5 10">APC924/119</strain>
    </source>
</reference>
<evidence type="ECO:0000313" key="11">
    <source>
        <dbReference type="Proteomes" id="UP000260782"/>
    </source>
</evidence>